<gene>
    <name evidence="1" type="ORF">GCM10014713_04480</name>
</gene>
<proteinExistence type="predicted"/>
<reference evidence="1" key="2">
    <citation type="submission" date="2020-09" db="EMBL/GenBank/DDBJ databases">
        <authorList>
            <person name="Sun Q."/>
            <person name="Ohkuma M."/>
        </authorList>
    </citation>
    <scope>NUCLEOTIDE SEQUENCE</scope>
    <source>
        <strain evidence="1">JCM 3172</strain>
    </source>
</reference>
<accession>A0A918GXG2</accession>
<name>A0A918GXG2_9ACTN</name>
<keyword evidence="2" id="KW-1185">Reference proteome</keyword>
<reference evidence="1" key="1">
    <citation type="journal article" date="2014" name="Int. J. Syst. Evol. Microbiol.">
        <title>Complete genome sequence of Corynebacterium casei LMG S-19264T (=DSM 44701T), isolated from a smear-ripened cheese.</title>
        <authorList>
            <consortium name="US DOE Joint Genome Institute (JGI-PGF)"/>
            <person name="Walter F."/>
            <person name="Albersmeier A."/>
            <person name="Kalinowski J."/>
            <person name="Ruckert C."/>
        </authorList>
    </citation>
    <scope>NUCLEOTIDE SEQUENCE</scope>
    <source>
        <strain evidence="1">JCM 3172</strain>
    </source>
</reference>
<protein>
    <submittedName>
        <fullName evidence="1">Uncharacterized protein</fullName>
    </submittedName>
</protein>
<dbReference type="Proteomes" id="UP000619486">
    <property type="component" value="Unassembled WGS sequence"/>
</dbReference>
<organism evidence="1 2">
    <name type="scientific">Streptomyces purpureus</name>
    <dbReference type="NCBI Taxonomy" id="1951"/>
    <lineage>
        <taxon>Bacteria</taxon>
        <taxon>Bacillati</taxon>
        <taxon>Actinomycetota</taxon>
        <taxon>Actinomycetes</taxon>
        <taxon>Kitasatosporales</taxon>
        <taxon>Streptomycetaceae</taxon>
        <taxon>Streptomyces</taxon>
    </lineage>
</organism>
<evidence type="ECO:0000313" key="2">
    <source>
        <dbReference type="Proteomes" id="UP000619486"/>
    </source>
</evidence>
<sequence>MALDLANGAVLWHHAPSLRPCALPAGTVVTVRITPSPALAVVLLDAATGNDRWESEPVALEPWVRCTLDDTPDFSLRTETDEAADEVLIHWHARGSYRGGAAPSPQVLAAAAREARGVLRVDVAAPSVDALPEAGAAGSPGPPEAEAVDAGAEALVPPPAADVLDRSQVGDQRLELAFEPDSGAVVLRAVDPPTATVRWAVEVDHTTTRRAPKLPP</sequence>
<comment type="caution">
    <text evidence="1">The sequence shown here is derived from an EMBL/GenBank/DDBJ whole genome shotgun (WGS) entry which is preliminary data.</text>
</comment>
<dbReference type="EMBL" id="BMQQ01000001">
    <property type="protein sequence ID" value="GGT14834.1"/>
    <property type="molecule type" value="Genomic_DNA"/>
</dbReference>
<dbReference type="AlphaFoldDB" id="A0A918GXG2"/>
<evidence type="ECO:0000313" key="1">
    <source>
        <dbReference type="EMBL" id="GGT14834.1"/>
    </source>
</evidence>